<dbReference type="PIRSF" id="PIRSF038958">
    <property type="entry name" value="PG_synth_SpoVB"/>
    <property type="match status" value="1"/>
</dbReference>
<evidence type="ECO:0000256" key="1">
    <source>
        <dbReference type="ARBA" id="ARBA00004651"/>
    </source>
</evidence>
<dbReference type="PANTHER" id="PTHR30250:SF21">
    <property type="entry name" value="LIPID II FLIPPASE MURJ"/>
    <property type="match status" value="1"/>
</dbReference>
<feature type="transmembrane region" description="Helical" evidence="6">
    <location>
        <begin position="155"/>
        <end position="176"/>
    </location>
</feature>
<dbReference type="RefSeq" id="WP_084116051.1">
    <property type="nucleotide sequence ID" value="NZ_FWXH01000007.1"/>
</dbReference>
<feature type="transmembrane region" description="Helical" evidence="6">
    <location>
        <begin position="354"/>
        <end position="374"/>
    </location>
</feature>
<evidence type="ECO:0000256" key="3">
    <source>
        <dbReference type="ARBA" id="ARBA00022692"/>
    </source>
</evidence>
<accession>A0A1W1XL51</accession>
<evidence type="ECO:0000256" key="6">
    <source>
        <dbReference type="SAM" id="Phobius"/>
    </source>
</evidence>
<keyword evidence="2" id="KW-1003">Cell membrane</keyword>
<gene>
    <name evidence="7" type="ORF">SAMN02745134_02216</name>
</gene>
<comment type="subcellular location">
    <subcellularLocation>
        <location evidence="1">Cell membrane</location>
        <topology evidence="1">Multi-pass membrane protein</topology>
    </subcellularLocation>
</comment>
<dbReference type="PANTHER" id="PTHR30250">
    <property type="entry name" value="PST FAMILY PREDICTED COLANIC ACID TRANSPORTER"/>
    <property type="match status" value="1"/>
</dbReference>
<dbReference type="InterPro" id="IPR002797">
    <property type="entry name" value="Polysacc_synth"/>
</dbReference>
<keyword evidence="8" id="KW-1185">Reference proteome</keyword>
<feature type="transmembrane region" description="Helical" evidence="6">
    <location>
        <begin position="386"/>
        <end position="406"/>
    </location>
</feature>
<dbReference type="STRING" id="1121291.SAMN02745134_02216"/>
<feature type="transmembrane region" description="Helical" evidence="6">
    <location>
        <begin position="182"/>
        <end position="206"/>
    </location>
</feature>
<protein>
    <submittedName>
        <fullName evidence="7">Stage V sporulation protein B</fullName>
    </submittedName>
</protein>
<dbReference type="Proteomes" id="UP000192468">
    <property type="component" value="Unassembled WGS sequence"/>
</dbReference>
<reference evidence="7 8" key="1">
    <citation type="submission" date="2017-04" db="EMBL/GenBank/DDBJ databases">
        <authorList>
            <person name="Afonso C.L."/>
            <person name="Miller P.J."/>
            <person name="Scott M.A."/>
            <person name="Spackman E."/>
            <person name="Goraichik I."/>
            <person name="Dimitrov K.M."/>
            <person name="Suarez D.L."/>
            <person name="Swayne D.E."/>
        </authorList>
    </citation>
    <scope>NUCLEOTIDE SEQUENCE [LARGE SCALE GENOMIC DNA]</scope>
    <source>
        <strain evidence="7 8">DSM 12555</strain>
    </source>
</reference>
<evidence type="ECO:0000256" key="4">
    <source>
        <dbReference type="ARBA" id="ARBA00022989"/>
    </source>
</evidence>
<keyword evidence="5 6" id="KW-0472">Membrane</keyword>
<dbReference type="InterPro" id="IPR024923">
    <property type="entry name" value="PG_synth_SpoVB"/>
</dbReference>
<dbReference type="EMBL" id="FWXH01000007">
    <property type="protein sequence ID" value="SMC24572.1"/>
    <property type="molecule type" value="Genomic_DNA"/>
</dbReference>
<dbReference type="CDD" id="cd13124">
    <property type="entry name" value="MATE_SpoVB_like"/>
    <property type="match status" value="1"/>
</dbReference>
<evidence type="ECO:0000256" key="5">
    <source>
        <dbReference type="ARBA" id="ARBA00023136"/>
    </source>
</evidence>
<keyword evidence="3 6" id="KW-0812">Transmembrane</keyword>
<feature type="transmembrane region" description="Helical" evidence="6">
    <location>
        <begin position="91"/>
        <end position="111"/>
    </location>
</feature>
<keyword evidence="4 6" id="KW-1133">Transmembrane helix</keyword>
<name>A0A1W1XL51_9CLOT</name>
<feature type="transmembrane region" description="Helical" evidence="6">
    <location>
        <begin position="123"/>
        <end position="143"/>
    </location>
</feature>
<dbReference type="AlphaFoldDB" id="A0A1W1XL51"/>
<feature type="transmembrane region" description="Helical" evidence="6">
    <location>
        <begin position="454"/>
        <end position="480"/>
    </location>
</feature>
<sequence>MKEQSTSKGFAILSAATLLTKVLSLVYNPFLVWVLGSTRGFGIYSATYQIYVFIYVLTNTGIPSAISKLISEYIAVKNYRSAIKTFRISRTLLIALGILMAIIMFLFAAPITSTMGFPEAKNSVLALCPALIFTAMGSAYRGYFQGRGNMKPTAISQVLEQIINTIFSLLFAFVFIKKGIVQGVVGATVGTTLGALASSLFLMAIYEKNRHELKVRNTVNTIKHTNKQIMRKIIKYSVPITVSIGVTNAGTLIDTTNTVSRLKFGGFSSVAAQSLSGSYGLFITLIGVPIAIISALAVNILPAVSRAVALNDKKLVKRKINFALRVCFLIAIPSAVGLTVLSKQIYMLLYYNRPGYQLLIYGTIILVLMSLAQIQTSILQGLGKIYTVTIYSIIGIILKISINYVLIVRPKINIYGAIVGSVVGFLIPILLNTIYIRKRLRIKIKIISHAFKPLICSIFMGAVLWVVYNVFSTLIGFVIVGRINNAISVIIAMVAGMIAYFYSLLMINGISRDELDIIPYRLKKRIPKKLLLSRR</sequence>
<feature type="transmembrane region" description="Helical" evidence="6">
    <location>
        <begin position="48"/>
        <end position="70"/>
    </location>
</feature>
<proteinExistence type="predicted"/>
<dbReference type="InterPro" id="IPR050833">
    <property type="entry name" value="Poly_Biosynth_Transport"/>
</dbReference>
<feature type="transmembrane region" description="Helical" evidence="6">
    <location>
        <begin position="322"/>
        <end position="342"/>
    </location>
</feature>
<evidence type="ECO:0000313" key="7">
    <source>
        <dbReference type="EMBL" id="SMC24572.1"/>
    </source>
</evidence>
<feature type="transmembrane region" description="Helical" evidence="6">
    <location>
        <begin position="412"/>
        <end position="434"/>
    </location>
</feature>
<feature type="transmembrane region" description="Helical" evidence="6">
    <location>
        <begin position="233"/>
        <end position="253"/>
    </location>
</feature>
<dbReference type="OrthoDB" id="9775950at2"/>
<dbReference type="GO" id="GO:0005886">
    <property type="term" value="C:plasma membrane"/>
    <property type="evidence" value="ECO:0007669"/>
    <property type="project" value="UniProtKB-SubCell"/>
</dbReference>
<evidence type="ECO:0000256" key="2">
    <source>
        <dbReference type="ARBA" id="ARBA00022475"/>
    </source>
</evidence>
<feature type="transmembrane region" description="Helical" evidence="6">
    <location>
        <begin position="279"/>
        <end position="301"/>
    </location>
</feature>
<dbReference type="Pfam" id="PF01943">
    <property type="entry name" value="Polysacc_synt"/>
    <property type="match status" value="1"/>
</dbReference>
<organism evidence="7 8">
    <name type="scientific">Clostridium acidisoli DSM 12555</name>
    <dbReference type="NCBI Taxonomy" id="1121291"/>
    <lineage>
        <taxon>Bacteria</taxon>
        <taxon>Bacillati</taxon>
        <taxon>Bacillota</taxon>
        <taxon>Clostridia</taxon>
        <taxon>Eubacteriales</taxon>
        <taxon>Clostridiaceae</taxon>
        <taxon>Clostridium</taxon>
    </lineage>
</organism>
<feature type="transmembrane region" description="Helical" evidence="6">
    <location>
        <begin position="486"/>
        <end position="505"/>
    </location>
</feature>
<evidence type="ECO:0000313" key="8">
    <source>
        <dbReference type="Proteomes" id="UP000192468"/>
    </source>
</evidence>